<feature type="transmembrane region" description="Helical" evidence="8">
    <location>
        <begin position="316"/>
        <end position="336"/>
    </location>
</feature>
<dbReference type="SUPFAM" id="SSF103473">
    <property type="entry name" value="MFS general substrate transporter"/>
    <property type="match status" value="1"/>
</dbReference>
<evidence type="ECO:0000256" key="1">
    <source>
        <dbReference type="ARBA" id="ARBA00004141"/>
    </source>
</evidence>
<evidence type="ECO:0000313" key="11">
    <source>
        <dbReference type="Proteomes" id="UP000184330"/>
    </source>
</evidence>
<keyword evidence="6 8" id="KW-0472">Membrane</keyword>
<accession>A0A1L7X5S1</accession>
<reference evidence="10 11" key="1">
    <citation type="submission" date="2016-03" db="EMBL/GenBank/DDBJ databases">
        <authorList>
            <person name="Ploux O."/>
        </authorList>
    </citation>
    <scope>NUCLEOTIDE SEQUENCE [LARGE SCALE GENOMIC DNA]</scope>
    <source>
        <strain evidence="10 11">UAMH 11012</strain>
    </source>
</reference>
<dbReference type="PROSITE" id="PS50850">
    <property type="entry name" value="MFS"/>
    <property type="match status" value="1"/>
</dbReference>
<evidence type="ECO:0000256" key="5">
    <source>
        <dbReference type="ARBA" id="ARBA00022989"/>
    </source>
</evidence>
<dbReference type="InterPro" id="IPR005828">
    <property type="entry name" value="MFS_sugar_transport-like"/>
</dbReference>
<dbReference type="EMBL" id="FJOG01000015">
    <property type="protein sequence ID" value="CZR60335.1"/>
    <property type="molecule type" value="Genomic_DNA"/>
</dbReference>
<gene>
    <name evidence="10" type="ORF">PAC_10231</name>
</gene>
<feature type="transmembrane region" description="Helical" evidence="8">
    <location>
        <begin position="273"/>
        <end position="289"/>
    </location>
</feature>
<dbReference type="PROSITE" id="PS00216">
    <property type="entry name" value="SUGAR_TRANSPORT_1"/>
    <property type="match status" value="1"/>
</dbReference>
<dbReference type="InterPro" id="IPR003663">
    <property type="entry name" value="Sugar/inositol_transpt"/>
</dbReference>
<feature type="transmembrane region" description="Helical" evidence="8">
    <location>
        <begin position="62"/>
        <end position="84"/>
    </location>
</feature>
<dbReference type="NCBIfam" id="TIGR00879">
    <property type="entry name" value="SP"/>
    <property type="match status" value="1"/>
</dbReference>
<dbReference type="Pfam" id="PF00083">
    <property type="entry name" value="Sugar_tr"/>
    <property type="match status" value="1"/>
</dbReference>
<feature type="domain" description="Major facilitator superfamily (MFS) profile" evidence="9">
    <location>
        <begin position="14"/>
        <end position="464"/>
    </location>
</feature>
<feature type="transmembrane region" description="Helical" evidence="8">
    <location>
        <begin position="343"/>
        <end position="362"/>
    </location>
</feature>
<comment type="similarity">
    <text evidence="2 7">Belongs to the major facilitator superfamily. Sugar transporter (TC 2.A.1.1) family.</text>
</comment>
<keyword evidence="5 8" id="KW-1133">Transmembrane helix</keyword>
<dbReference type="FunFam" id="1.20.1250.20:FF:000090">
    <property type="entry name" value="MFS sugar transporter, putative"/>
    <property type="match status" value="1"/>
</dbReference>
<evidence type="ECO:0000313" key="10">
    <source>
        <dbReference type="EMBL" id="CZR60335.1"/>
    </source>
</evidence>
<feature type="transmembrane region" description="Helical" evidence="8">
    <location>
        <begin position="9"/>
        <end position="27"/>
    </location>
</feature>
<dbReference type="GO" id="GO:0005351">
    <property type="term" value="F:carbohydrate:proton symporter activity"/>
    <property type="evidence" value="ECO:0007669"/>
    <property type="project" value="TreeGrafter"/>
</dbReference>
<evidence type="ECO:0000256" key="7">
    <source>
        <dbReference type="RuleBase" id="RU003346"/>
    </source>
</evidence>
<organism evidence="10 11">
    <name type="scientific">Phialocephala subalpina</name>
    <dbReference type="NCBI Taxonomy" id="576137"/>
    <lineage>
        <taxon>Eukaryota</taxon>
        <taxon>Fungi</taxon>
        <taxon>Dikarya</taxon>
        <taxon>Ascomycota</taxon>
        <taxon>Pezizomycotina</taxon>
        <taxon>Leotiomycetes</taxon>
        <taxon>Helotiales</taxon>
        <taxon>Mollisiaceae</taxon>
        <taxon>Phialocephala</taxon>
        <taxon>Phialocephala fortinii species complex</taxon>
    </lineage>
</organism>
<keyword evidence="10" id="KW-0762">Sugar transport</keyword>
<dbReference type="PRINTS" id="PR00171">
    <property type="entry name" value="SUGRTRNSPORT"/>
</dbReference>
<keyword evidence="4 8" id="KW-0812">Transmembrane</keyword>
<feature type="transmembrane region" description="Helical" evidence="8">
    <location>
        <begin position="374"/>
        <end position="398"/>
    </location>
</feature>
<name>A0A1L7X5S1_9HELO</name>
<dbReference type="PANTHER" id="PTHR48022">
    <property type="entry name" value="PLASTIDIC GLUCOSE TRANSPORTER 4"/>
    <property type="match status" value="1"/>
</dbReference>
<keyword evidence="3 7" id="KW-0813">Transport</keyword>
<dbReference type="OrthoDB" id="6612291at2759"/>
<dbReference type="AlphaFoldDB" id="A0A1L7X5S1"/>
<feature type="transmembrane region" description="Helical" evidence="8">
    <location>
        <begin position="419"/>
        <end position="435"/>
    </location>
</feature>
<dbReference type="GO" id="GO:0016020">
    <property type="term" value="C:membrane"/>
    <property type="evidence" value="ECO:0007669"/>
    <property type="project" value="UniProtKB-SubCell"/>
</dbReference>
<dbReference type="Proteomes" id="UP000184330">
    <property type="component" value="Unassembled WGS sequence"/>
</dbReference>
<proteinExistence type="inferred from homology"/>
<evidence type="ECO:0000256" key="8">
    <source>
        <dbReference type="SAM" id="Phobius"/>
    </source>
</evidence>
<evidence type="ECO:0000259" key="9">
    <source>
        <dbReference type="PROSITE" id="PS50850"/>
    </source>
</evidence>
<dbReference type="InterPro" id="IPR036259">
    <property type="entry name" value="MFS_trans_sf"/>
</dbReference>
<dbReference type="PANTHER" id="PTHR48022:SF45">
    <property type="entry name" value="MAJOR FACILITATOR SUPERFAMILY (MFS) PROFILE DOMAIN-CONTAINING PROTEIN-RELATED"/>
    <property type="match status" value="1"/>
</dbReference>
<dbReference type="InterPro" id="IPR020846">
    <property type="entry name" value="MFS_dom"/>
</dbReference>
<feature type="transmembrane region" description="Helical" evidence="8">
    <location>
        <begin position="441"/>
        <end position="460"/>
    </location>
</feature>
<sequence>MSLLRGHKLSVAQIALIVAPSFVLFGYNQAGVGGLLSLPDWTKTFPEIDTTHTTGAVKSHNATIQGVVVATFVLGALTGALCCMYTGDMFGRRKNIFMAAAFTLIGEILCSSSHALPQFIVGRTTIGLGTGVLSATVPVWQAECSSAANRGKHVVLDGLFITLGYTLESWINLGASQIKGPHEEASWRMPLAIPIASSIMLMSCIFLMPESPRWLIKVGRVEEARVNLSKLKDLPLNNSTVIAEVEGIQYSLEESTVKKANMAAMFTMGPEKLFYRFCLCIVLQFYQQMSGSNLISVYAPVIFQQNLKLNGQTSRILAGGTLTWKFLSSFVAFFTIDRFGRRALFMFSGVGMGSCMLALAVATSFPTDNKSASIASVFFIFMFNFFVPIGFLGANFLYCAEVAPVKLRVSMASISTANHWLWNFVVVMATPVAITDIGYRYFILFATIGYCIPLSVYFFYPETMGQSLEQIDAVFRDNKGPLAIVKMSKLLPKNDM</sequence>
<evidence type="ECO:0000256" key="2">
    <source>
        <dbReference type="ARBA" id="ARBA00010992"/>
    </source>
</evidence>
<comment type="subcellular location">
    <subcellularLocation>
        <location evidence="1">Membrane</location>
        <topology evidence="1">Multi-pass membrane protein</topology>
    </subcellularLocation>
</comment>
<evidence type="ECO:0000256" key="3">
    <source>
        <dbReference type="ARBA" id="ARBA00022448"/>
    </source>
</evidence>
<protein>
    <submittedName>
        <fullName evidence="10">Related to sugar transporter</fullName>
    </submittedName>
</protein>
<dbReference type="InterPro" id="IPR050360">
    <property type="entry name" value="MFS_Sugar_Transporters"/>
</dbReference>
<keyword evidence="11" id="KW-1185">Reference proteome</keyword>
<dbReference type="Gene3D" id="1.20.1250.20">
    <property type="entry name" value="MFS general substrate transporter like domains"/>
    <property type="match status" value="1"/>
</dbReference>
<dbReference type="InterPro" id="IPR005829">
    <property type="entry name" value="Sugar_transporter_CS"/>
</dbReference>
<evidence type="ECO:0000256" key="6">
    <source>
        <dbReference type="ARBA" id="ARBA00023136"/>
    </source>
</evidence>
<evidence type="ECO:0000256" key="4">
    <source>
        <dbReference type="ARBA" id="ARBA00022692"/>
    </source>
</evidence>